<dbReference type="Proteomes" id="UP000575874">
    <property type="component" value="Unassembled WGS sequence"/>
</dbReference>
<dbReference type="PANTHER" id="PTHR12190:SF6">
    <property type="entry name" value="A-KINASE ANCHOR PROTEIN 8"/>
    <property type="match status" value="1"/>
</dbReference>
<keyword evidence="3" id="KW-1185">Reference proteome</keyword>
<dbReference type="GO" id="GO:0003677">
    <property type="term" value="F:DNA binding"/>
    <property type="evidence" value="ECO:0007669"/>
    <property type="project" value="InterPro"/>
</dbReference>
<accession>A0A7K7CPX6</accession>
<gene>
    <name evidence="2" type="primary">Akap8</name>
    <name evidence="2" type="ORF">APHCOE_R16238</name>
</gene>
<feature type="compositionally biased region" description="Low complexity" evidence="1">
    <location>
        <begin position="92"/>
        <end position="105"/>
    </location>
</feature>
<comment type="caution">
    <text evidence="2">The sequence shown here is derived from an EMBL/GenBank/DDBJ whole genome shotgun (WGS) entry which is preliminary data.</text>
</comment>
<dbReference type="AlphaFoldDB" id="A0A7K7CPX6"/>
<organism evidence="2 3">
    <name type="scientific">Aphelocoma coerulescens</name>
    <name type="common">Florida scrub-jay</name>
    <name type="synonym">Corvus coerulescens</name>
    <dbReference type="NCBI Taxonomy" id="39617"/>
    <lineage>
        <taxon>Eukaryota</taxon>
        <taxon>Metazoa</taxon>
        <taxon>Chordata</taxon>
        <taxon>Craniata</taxon>
        <taxon>Vertebrata</taxon>
        <taxon>Euteleostomi</taxon>
        <taxon>Archelosauria</taxon>
        <taxon>Archosauria</taxon>
        <taxon>Dinosauria</taxon>
        <taxon>Saurischia</taxon>
        <taxon>Theropoda</taxon>
        <taxon>Coelurosauria</taxon>
        <taxon>Aves</taxon>
        <taxon>Neognathae</taxon>
        <taxon>Neoaves</taxon>
        <taxon>Telluraves</taxon>
        <taxon>Australaves</taxon>
        <taxon>Passeriformes</taxon>
        <taxon>Corvoidea</taxon>
        <taxon>Corvidae</taxon>
        <taxon>Aphelocoma</taxon>
    </lineage>
</organism>
<feature type="region of interest" description="Disordered" evidence="1">
    <location>
        <begin position="1"/>
        <end position="25"/>
    </location>
</feature>
<dbReference type="EMBL" id="VZSI01000464">
    <property type="protein sequence ID" value="NWY22961.1"/>
    <property type="molecule type" value="Genomic_DNA"/>
</dbReference>
<dbReference type="GO" id="GO:0034237">
    <property type="term" value="F:protein kinase A regulatory subunit binding"/>
    <property type="evidence" value="ECO:0007669"/>
    <property type="project" value="TreeGrafter"/>
</dbReference>
<dbReference type="PANTHER" id="PTHR12190">
    <property type="entry name" value="A-KINASE ANCHOR PROTEIN AKAP 8"/>
    <property type="match status" value="1"/>
</dbReference>
<dbReference type="GO" id="GO:0016363">
    <property type="term" value="C:nuclear matrix"/>
    <property type="evidence" value="ECO:0007669"/>
    <property type="project" value="TreeGrafter"/>
</dbReference>
<protein>
    <submittedName>
        <fullName evidence="2">AKAP8 protein</fullName>
    </submittedName>
</protein>
<sequence length="150" mass="15518">YEGYEYYTPQGSAPTPPGASYGYGGATSGGSWATAKAPELGLASSEGSGAAFGTESAAANGDSIIAKINQRLDLMAKEGTAAAGDSRDQQESSFRYDSFDSYDSRPSLGSSRDPFRASFPFGEAGSERDGAFGSREGAFGSRESPFGSRE</sequence>
<proteinExistence type="predicted"/>
<feature type="non-terminal residue" evidence="2">
    <location>
        <position position="1"/>
    </location>
</feature>
<dbReference type="InterPro" id="IPR007071">
    <property type="entry name" value="AKAP95"/>
</dbReference>
<evidence type="ECO:0000256" key="1">
    <source>
        <dbReference type="SAM" id="MobiDB-lite"/>
    </source>
</evidence>
<evidence type="ECO:0000313" key="2">
    <source>
        <dbReference type="EMBL" id="NWY22961.1"/>
    </source>
</evidence>
<feature type="region of interest" description="Disordered" evidence="1">
    <location>
        <begin position="79"/>
        <end position="150"/>
    </location>
</feature>
<name>A0A7K7CPX6_APHCE</name>
<reference evidence="2 3" key="1">
    <citation type="submission" date="2019-09" db="EMBL/GenBank/DDBJ databases">
        <title>Bird 10,000 Genomes (B10K) Project - Family phase.</title>
        <authorList>
            <person name="Zhang G."/>
        </authorList>
    </citation>
    <scope>NUCLEOTIDE SEQUENCE [LARGE SCALE GENOMIC DNA]</scope>
    <source>
        <strain evidence="2">OUT-0022</strain>
        <tissue evidence="2">Blood</tissue>
    </source>
</reference>
<feature type="non-terminal residue" evidence="2">
    <location>
        <position position="150"/>
    </location>
</feature>
<evidence type="ECO:0000313" key="3">
    <source>
        <dbReference type="Proteomes" id="UP000575874"/>
    </source>
</evidence>